<dbReference type="PANTHER" id="PTHR23507:SF39">
    <property type="entry name" value="GH23453P-RELATED"/>
    <property type="match status" value="1"/>
</dbReference>
<dbReference type="AlphaFoldDB" id="A0A0K8U676"/>
<evidence type="ECO:0000313" key="7">
    <source>
        <dbReference type="EMBL" id="JAI22154.1"/>
    </source>
</evidence>
<dbReference type="Gene3D" id="1.20.1250.20">
    <property type="entry name" value="MFS general substrate transporter like domains"/>
    <property type="match status" value="1"/>
</dbReference>
<evidence type="ECO:0000256" key="3">
    <source>
        <dbReference type="ARBA" id="ARBA00022989"/>
    </source>
</evidence>
<feature type="domain" description="Major facilitator superfamily (MFS) profile" evidence="6">
    <location>
        <begin position="1"/>
        <end position="133"/>
    </location>
</feature>
<dbReference type="GO" id="GO:0016020">
    <property type="term" value="C:membrane"/>
    <property type="evidence" value="ECO:0007669"/>
    <property type="project" value="UniProtKB-SubCell"/>
</dbReference>
<evidence type="ECO:0000259" key="6">
    <source>
        <dbReference type="PROSITE" id="PS50850"/>
    </source>
</evidence>
<dbReference type="PROSITE" id="PS50850">
    <property type="entry name" value="MFS"/>
    <property type="match status" value="1"/>
</dbReference>
<reference evidence="7" key="1">
    <citation type="submission" date="2015-06" db="EMBL/GenBank/DDBJ databases">
        <authorList>
            <person name="Hoefler B.C."/>
            <person name="Straight P.D."/>
        </authorList>
    </citation>
    <scope>NUCLEOTIDE SEQUENCE</scope>
</reference>
<feature type="transmembrane region" description="Helical" evidence="5">
    <location>
        <begin position="73"/>
        <end position="95"/>
    </location>
</feature>
<proteinExistence type="predicted"/>
<sequence>MHATKRFRQIAGFIGHSITTILAAISLLTPLNPWVYILSNVPLALTGGTCALITMVFCLVSDVSDEGGKARRMFFVDGALGIGMLIGNVISSYILAGTGTIGVFTIAASIDLLALLYLLFFVDESLQIQHERK</sequence>
<dbReference type="InterPro" id="IPR036259">
    <property type="entry name" value="MFS_trans_sf"/>
</dbReference>
<evidence type="ECO:0000256" key="5">
    <source>
        <dbReference type="SAM" id="Phobius"/>
    </source>
</evidence>
<dbReference type="SUPFAM" id="SSF103473">
    <property type="entry name" value="MFS general substrate transporter"/>
    <property type="match status" value="1"/>
</dbReference>
<comment type="subcellular location">
    <subcellularLocation>
        <location evidence="1">Membrane</location>
        <topology evidence="1">Multi-pass membrane protein</topology>
    </subcellularLocation>
</comment>
<name>A0A0K8U676_BACLA</name>
<keyword evidence="3 5" id="KW-1133">Transmembrane helix</keyword>
<feature type="transmembrane region" description="Helical" evidence="5">
    <location>
        <begin position="34"/>
        <end position="61"/>
    </location>
</feature>
<feature type="transmembrane region" description="Helical" evidence="5">
    <location>
        <begin position="7"/>
        <end position="28"/>
    </location>
</feature>
<gene>
    <name evidence="7" type="ORF">c0_g1_i4</name>
</gene>
<feature type="transmembrane region" description="Helical" evidence="5">
    <location>
        <begin position="101"/>
        <end position="122"/>
    </location>
</feature>
<organism evidence="7">
    <name type="scientific">Bactrocera latifrons</name>
    <name type="common">Malaysian fruit fly</name>
    <name type="synonym">Chaetodacus latifrons</name>
    <dbReference type="NCBI Taxonomy" id="174628"/>
    <lineage>
        <taxon>Eukaryota</taxon>
        <taxon>Metazoa</taxon>
        <taxon>Ecdysozoa</taxon>
        <taxon>Arthropoda</taxon>
        <taxon>Hexapoda</taxon>
        <taxon>Insecta</taxon>
        <taxon>Pterygota</taxon>
        <taxon>Neoptera</taxon>
        <taxon>Endopterygota</taxon>
        <taxon>Diptera</taxon>
        <taxon>Brachycera</taxon>
        <taxon>Muscomorpha</taxon>
        <taxon>Tephritoidea</taxon>
        <taxon>Tephritidae</taxon>
        <taxon>Bactrocera</taxon>
        <taxon>Bactrocera</taxon>
    </lineage>
</organism>
<accession>A0A0K8U676</accession>
<dbReference type="InterPro" id="IPR020846">
    <property type="entry name" value="MFS_dom"/>
</dbReference>
<evidence type="ECO:0000256" key="4">
    <source>
        <dbReference type="ARBA" id="ARBA00023136"/>
    </source>
</evidence>
<evidence type="ECO:0000256" key="1">
    <source>
        <dbReference type="ARBA" id="ARBA00004141"/>
    </source>
</evidence>
<keyword evidence="4 5" id="KW-0472">Membrane</keyword>
<dbReference type="EMBL" id="GDHF01030160">
    <property type="protein sequence ID" value="JAI22154.1"/>
    <property type="molecule type" value="Transcribed_RNA"/>
</dbReference>
<keyword evidence="2 5" id="KW-0812">Transmembrane</keyword>
<protein>
    <recommendedName>
        <fullName evidence="6">Major facilitator superfamily (MFS) profile domain-containing protein</fullName>
    </recommendedName>
</protein>
<dbReference type="GO" id="GO:0022857">
    <property type="term" value="F:transmembrane transporter activity"/>
    <property type="evidence" value="ECO:0007669"/>
    <property type="project" value="InterPro"/>
</dbReference>
<dbReference type="PANTHER" id="PTHR23507">
    <property type="entry name" value="ZGC:174356"/>
    <property type="match status" value="1"/>
</dbReference>
<evidence type="ECO:0000256" key="2">
    <source>
        <dbReference type="ARBA" id="ARBA00022692"/>
    </source>
</evidence>